<dbReference type="EMBL" id="JACVVK020000053">
    <property type="protein sequence ID" value="KAK7498056.1"/>
    <property type="molecule type" value="Genomic_DNA"/>
</dbReference>
<comment type="caution">
    <text evidence="1">The sequence shown here is derived from an EMBL/GenBank/DDBJ whole genome shotgun (WGS) entry which is preliminary data.</text>
</comment>
<organism evidence="1 2">
    <name type="scientific">Batillaria attramentaria</name>
    <dbReference type="NCBI Taxonomy" id="370345"/>
    <lineage>
        <taxon>Eukaryota</taxon>
        <taxon>Metazoa</taxon>
        <taxon>Spiralia</taxon>
        <taxon>Lophotrochozoa</taxon>
        <taxon>Mollusca</taxon>
        <taxon>Gastropoda</taxon>
        <taxon>Caenogastropoda</taxon>
        <taxon>Sorbeoconcha</taxon>
        <taxon>Cerithioidea</taxon>
        <taxon>Batillariidae</taxon>
        <taxon>Batillaria</taxon>
    </lineage>
</organism>
<name>A0ABD0LF02_9CAEN</name>
<sequence length="126" mass="14577">MTVINGLCRRSILRIYADADAKNFTAVMKDWKLTTRKIDFDMTQVARKPPGQFLGIFHGNVSIRNRPFMVAPTDFVQPVFYNKFLGYDLHRSIELEGIKDIDLKDYMHRPALDDKTVTAKKKRVGQ</sequence>
<proteinExistence type="predicted"/>
<dbReference type="AlphaFoldDB" id="A0ABD0LF02"/>
<accession>A0ABD0LF02</accession>
<reference evidence="1 2" key="1">
    <citation type="journal article" date="2023" name="Sci. Data">
        <title>Genome assembly of the Korean intertidal mud-creeper Batillaria attramentaria.</title>
        <authorList>
            <person name="Patra A.K."/>
            <person name="Ho P.T."/>
            <person name="Jun S."/>
            <person name="Lee S.J."/>
            <person name="Kim Y."/>
            <person name="Won Y.J."/>
        </authorList>
    </citation>
    <scope>NUCLEOTIDE SEQUENCE [LARGE SCALE GENOMIC DNA]</scope>
    <source>
        <strain evidence="1">Wonlab-2016</strain>
    </source>
</reference>
<dbReference type="Proteomes" id="UP001519460">
    <property type="component" value="Unassembled WGS sequence"/>
</dbReference>
<protein>
    <submittedName>
        <fullName evidence="1">Uncharacterized protein</fullName>
    </submittedName>
</protein>
<evidence type="ECO:0000313" key="2">
    <source>
        <dbReference type="Proteomes" id="UP001519460"/>
    </source>
</evidence>
<gene>
    <name evidence="1" type="ORF">BaRGS_00010644</name>
</gene>
<evidence type="ECO:0000313" key="1">
    <source>
        <dbReference type="EMBL" id="KAK7498056.1"/>
    </source>
</evidence>
<keyword evidence="2" id="KW-1185">Reference proteome</keyword>